<evidence type="ECO:0000313" key="2">
    <source>
        <dbReference type="Proteomes" id="UP001519293"/>
    </source>
</evidence>
<reference evidence="1 2" key="1">
    <citation type="submission" date="2021-03" db="EMBL/GenBank/DDBJ databases">
        <title>Genomic Encyclopedia of Type Strains, Phase IV (KMG-IV): sequencing the most valuable type-strain genomes for metagenomic binning, comparative biology and taxonomic classification.</title>
        <authorList>
            <person name="Goeker M."/>
        </authorList>
    </citation>
    <scope>NUCLEOTIDE SEQUENCE [LARGE SCALE GENOMIC DNA]</scope>
    <source>
        <strain evidence="1 2">DSM 26675</strain>
    </source>
</reference>
<dbReference type="EMBL" id="JAGIKZ010000010">
    <property type="protein sequence ID" value="MBP2241572.1"/>
    <property type="molecule type" value="Genomic_DNA"/>
</dbReference>
<organism evidence="1 2">
    <name type="scientific">Cytobacillus eiseniae</name>
    <dbReference type="NCBI Taxonomy" id="762947"/>
    <lineage>
        <taxon>Bacteria</taxon>
        <taxon>Bacillati</taxon>
        <taxon>Bacillota</taxon>
        <taxon>Bacilli</taxon>
        <taxon>Bacillales</taxon>
        <taxon>Bacillaceae</taxon>
        <taxon>Cytobacillus</taxon>
    </lineage>
</organism>
<dbReference type="Gene3D" id="1.25.40.10">
    <property type="entry name" value="Tetratricopeptide repeat domain"/>
    <property type="match status" value="1"/>
</dbReference>
<evidence type="ECO:0000313" key="1">
    <source>
        <dbReference type="EMBL" id="MBP2241572.1"/>
    </source>
</evidence>
<gene>
    <name evidence="1" type="ORF">J2Z40_002135</name>
</gene>
<proteinExistence type="predicted"/>
<dbReference type="SUPFAM" id="SSF48452">
    <property type="entry name" value="TPR-like"/>
    <property type="match status" value="1"/>
</dbReference>
<keyword evidence="2" id="KW-1185">Reference proteome</keyword>
<sequence length="205" mass="24568">MKVKEIIEFEEKNHTFDKSIELRQFVLWNKGISLYYVDNDSALAIKILKEALSLNSSISKIVHNYSEREFEILNTLAVIYSEINENERSIDYFFEAKNKVRRKHFKDEKILIRIDYNMAKVLTRLNRYKESINICKEGIEKCILNSSMYLYGELTYQIGHNFELSGYCNKAKKYYEESLSIFKLKQDDNFKEYIEKRIEQLFITK</sequence>
<dbReference type="InterPro" id="IPR041315">
    <property type="entry name" value="PlcR_TPR"/>
</dbReference>
<protein>
    <submittedName>
        <fullName evidence="1">Tetratricopeptide (TPR) repeat protein</fullName>
    </submittedName>
</protein>
<comment type="caution">
    <text evidence="1">The sequence shown here is derived from an EMBL/GenBank/DDBJ whole genome shotgun (WGS) entry which is preliminary data.</text>
</comment>
<dbReference type="Proteomes" id="UP001519293">
    <property type="component" value="Unassembled WGS sequence"/>
</dbReference>
<accession>A0ABS4RF86</accession>
<dbReference type="Pfam" id="PF18768">
    <property type="entry name" value="RNPP_C"/>
    <property type="match status" value="1"/>
</dbReference>
<dbReference type="RefSeq" id="WP_066399940.1">
    <property type="nucleotide sequence ID" value="NZ_JAGIKZ010000010.1"/>
</dbReference>
<name>A0ABS4RF86_9BACI</name>
<dbReference type="InterPro" id="IPR011990">
    <property type="entry name" value="TPR-like_helical_dom_sf"/>
</dbReference>